<feature type="transmembrane region" description="Helical" evidence="1">
    <location>
        <begin position="180"/>
        <end position="199"/>
    </location>
</feature>
<feature type="transmembrane region" description="Helical" evidence="1">
    <location>
        <begin position="34"/>
        <end position="58"/>
    </location>
</feature>
<dbReference type="EMBL" id="FXBL01000002">
    <property type="protein sequence ID" value="SMH26383.1"/>
    <property type="molecule type" value="Genomic_DNA"/>
</dbReference>
<gene>
    <name evidence="3" type="ORF">SAMN02982922_0206</name>
</gene>
<dbReference type="PIRSF" id="PIRSF016919">
    <property type="entry name" value="HupE_UreJ"/>
    <property type="match status" value="1"/>
</dbReference>
<evidence type="ECO:0000256" key="1">
    <source>
        <dbReference type="SAM" id="Phobius"/>
    </source>
</evidence>
<evidence type="ECO:0000313" key="3">
    <source>
        <dbReference type="EMBL" id="SMH26383.1"/>
    </source>
</evidence>
<feature type="transmembrane region" description="Helical" evidence="1">
    <location>
        <begin position="115"/>
        <end position="133"/>
    </location>
</feature>
<protein>
    <submittedName>
        <fullName evidence="3">Urease accessory protein</fullName>
    </submittedName>
</protein>
<keyword evidence="1" id="KW-0812">Transmembrane</keyword>
<sequence length="200" mass="19442">MQKSLTKVMMAIAIFAASSTVASAHVGVGDASGFAHGFMHPIGGIDHILAMVMVGLFAAQLGGRAMWLVPAAFVGVMAVGGVVGFSGIEMPFVELGIGLSIVVLGAAVAFGLKPVVAAAMGLVGFFALFHGFAHGAEMPDSVAGLAYGAGFVVATALLHAAGLGLGSIAASGAGPRGETLVRAAGALTAVAGVAVVTGVI</sequence>
<reference evidence="3 4" key="1">
    <citation type="submission" date="2017-04" db="EMBL/GenBank/DDBJ databases">
        <authorList>
            <person name="Afonso C.L."/>
            <person name="Miller P.J."/>
            <person name="Scott M.A."/>
            <person name="Spackman E."/>
            <person name="Goraichik I."/>
            <person name="Dimitrov K.M."/>
            <person name="Suarez D.L."/>
            <person name="Swayne D.E."/>
        </authorList>
    </citation>
    <scope>NUCLEOTIDE SEQUENCE [LARGE SCALE GENOMIC DNA]</scope>
    <source>
        <strain evidence="3 4">B5P</strain>
    </source>
</reference>
<feature type="transmembrane region" description="Helical" evidence="1">
    <location>
        <begin position="92"/>
        <end position="110"/>
    </location>
</feature>
<dbReference type="OrthoDB" id="9808192at2"/>
<name>A0A1X7MQX8_9HYPH</name>
<evidence type="ECO:0000313" key="4">
    <source>
        <dbReference type="Proteomes" id="UP000193083"/>
    </source>
</evidence>
<keyword evidence="1" id="KW-1133">Transmembrane helix</keyword>
<dbReference type="Proteomes" id="UP000193083">
    <property type="component" value="Unassembled WGS sequence"/>
</dbReference>
<keyword evidence="1" id="KW-0472">Membrane</keyword>
<feature type="signal peptide" evidence="2">
    <location>
        <begin position="1"/>
        <end position="24"/>
    </location>
</feature>
<feature type="chain" id="PRO_5010865966" evidence="2">
    <location>
        <begin position="25"/>
        <end position="200"/>
    </location>
</feature>
<keyword evidence="2" id="KW-0732">Signal</keyword>
<dbReference type="RefSeq" id="WP_056242802.1">
    <property type="nucleotide sequence ID" value="NZ_FXBL01000002.1"/>
</dbReference>
<organism evidence="3 4">
    <name type="scientific">Mesorhizobium australicum</name>
    <dbReference type="NCBI Taxonomy" id="536018"/>
    <lineage>
        <taxon>Bacteria</taxon>
        <taxon>Pseudomonadati</taxon>
        <taxon>Pseudomonadota</taxon>
        <taxon>Alphaproteobacteria</taxon>
        <taxon>Hyphomicrobiales</taxon>
        <taxon>Phyllobacteriaceae</taxon>
        <taxon>Mesorhizobium</taxon>
    </lineage>
</organism>
<evidence type="ECO:0000256" key="2">
    <source>
        <dbReference type="SAM" id="SignalP"/>
    </source>
</evidence>
<dbReference type="AlphaFoldDB" id="A0A1X7MQX8"/>
<dbReference type="Pfam" id="PF04955">
    <property type="entry name" value="HupE_UreJ"/>
    <property type="match status" value="1"/>
</dbReference>
<dbReference type="InterPro" id="IPR007038">
    <property type="entry name" value="HupE_UreJ"/>
</dbReference>
<proteinExistence type="predicted"/>
<accession>A0A1X7MQX8</accession>
<feature type="transmembrane region" description="Helical" evidence="1">
    <location>
        <begin position="65"/>
        <end position="86"/>
    </location>
</feature>
<feature type="transmembrane region" description="Helical" evidence="1">
    <location>
        <begin position="145"/>
        <end position="168"/>
    </location>
</feature>
<keyword evidence="4" id="KW-1185">Reference proteome</keyword>